<name>A0ABQ4CBH6_9ACTN</name>
<reference evidence="3 4" key="1">
    <citation type="submission" date="2021-01" db="EMBL/GenBank/DDBJ databases">
        <title>Whole genome shotgun sequence of Asanoa iriomotensis NBRC 100142.</title>
        <authorList>
            <person name="Komaki H."/>
            <person name="Tamura T."/>
        </authorList>
    </citation>
    <scope>NUCLEOTIDE SEQUENCE [LARGE SCALE GENOMIC DNA]</scope>
    <source>
        <strain evidence="3 4">NBRC 100142</strain>
    </source>
</reference>
<dbReference type="PRINTS" id="PR00081">
    <property type="entry name" value="GDHRDH"/>
</dbReference>
<dbReference type="InterPro" id="IPR002347">
    <property type="entry name" value="SDR_fam"/>
</dbReference>
<evidence type="ECO:0000313" key="4">
    <source>
        <dbReference type="Proteomes" id="UP000624325"/>
    </source>
</evidence>
<dbReference type="Proteomes" id="UP000624325">
    <property type="component" value="Unassembled WGS sequence"/>
</dbReference>
<accession>A0ABQ4CBH6</accession>
<gene>
    <name evidence="3" type="primary">fabG_6</name>
    <name evidence="3" type="ORF">Air01nite_62230</name>
</gene>
<dbReference type="PANTHER" id="PTHR43669">
    <property type="entry name" value="5-KETO-D-GLUCONATE 5-REDUCTASE"/>
    <property type="match status" value="1"/>
</dbReference>
<evidence type="ECO:0000256" key="2">
    <source>
        <dbReference type="ARBA" id="ARBA00023002"/>
    </source>
</evidence>
<dbReference type="Gene3D" id="3.40.50.720">
    <property type="entry name" value="NAD(P)-binding Rossmann-like Domain"/>
    <property type="match status" value="1"/>
</dbReference>
<dbReference type="EMBL" id="BONC01000060">
    <property type="protein sequence ID" value="GIF60128.1"/>
    <property type="molecule type" value="Genomic_DNA"/>
</dbReference>
<dbReference type="CDD" id="cd05233">
    <property type="entry name" value="SDR_c"/>
    <property type="match status" value="1"/>
</dbReference>
<evidence type="ECO:0000256" key="1">
    <source>
        <dbReference type="ARBA" id="ARBA00006484"/>
    </source>
</evidence>
<keyword evidence="4" id="KW-1185">Reference proteome</keyword>
<keyword evidence="2" id="KW-0560">Oxidoreductase</keyword>
<dbReference type="SUPFAM" id="SSF51735">
    <property type="entry name" value="NAD(P)-binding Rossmann-fold domains"/>
    <property type="match status" value="1"/>
</dbReference>
<comment type="caution">
    <text evidence="3">The sequence shown here is derived from an EMBL/GenBank/DDBJ whole genome shotgun (WGS) entry which is preliminary data.</text>
</comment>
<organism evidence="3 4">
    <name type="scientific">Asanoa iriomotensis</name>
    <dbReference type="NCBI Taxonomy" id="234613"/>
    <lineage>
        <taxon>Bacteria</taxon>
        <taxon>Bacillati</taxon>
        <taxon>Actinomycetota</taxon>
        <taxon>Actinomycetes</taxon>
        <taxon>Micromonosporales</taxon>
        <taxon>Micromonosporaceae</taxon>
        <taxon>Asanoa</taxon>
    </lineage>
</organism>
<evidence type="ECO:0000313" key="3">
    <source>
        <dbReference type="EMBL" id="GIF60128.1"/>
    </source>
</evidence>
<proteinExistence type="inferred from homology"/>
<dbReference type="InterPro" id="IPR036291">
    <property type="entry name" value="NAD(P)-bd_dom_sf"/>
</dbReference>
<comment type="similarity">
    <text evidence="1">Belongs to the short-chain dehydrogenases/reductases (SDR) family.</text>
</comment>
<dbReference type="RefSeq" id="WP_203706945.1">
    <property type="nucleotide sequence ID" value="NZ_BAAALU010000001.1"/>
</dbReference>
<dbReference type="Pfam" id="PF13561">
    <property type="entry name" value="adh_short_C2"/>
    <property type="match status" value="1"/>
</dbReference>
<sequence>MMLQGKNTIVYGAAGAIGGAVARGFGRAGATVHLVGRTPAALDKVAGDIRSAGGAAEVAAFDAFDEAAVDAHAAAVAERFGSLDVSFNAIGHPHAFGTPVVEMDYADLERDVTSRLRAFWLSTKAAAPHMVRQGSGVVLTFGGDGPPQAALGGLQVSLGAVEVLRRVLARELGGHGIRVLTLQTGGVPESLPEDMPEETRAEIARGLVEPTMLGRAATLDDVANAAVFAASDWARALTATKLNLTVGGVVD</sequence>
<protein>
    <submittedName>
        <fullName evidence="3">3-oxoacyl-ACP reductase</fullName>
    </submittedName>
</protein>
<dbReference type="PANTHER" id="PTHR43669:SF3">
    <property type="entry name" value="ALCOHOL DEHYDROGENASE, PUTATIVE (AFU_ORTHOLOGUE AFUA_3G03445)-RELATED"/>
    <property type="match status" value="1"/>
</dbReference>